<gene>
    <name evidence="3" type="ORF">GPECTOR_7g1247</name>
</gene>
<dbReference type="PROSITE" id="PS00018">
    <property type="entry name" value="EF_HAND_1"/>
    <property type="match status" value="1"/>
</dbReference>
<evidence type="ECO:0000259" key="2">
    <source>
        <dbReference type="PROSITE" id="PS50222"/>
    </source>
</evidence>
<keyword evidence="4" id="KW-1185">Reference proteome</keyword>
<feature type="transmembrane region" description="Helical" evidence="1">
    <location>
        <begin position="62"/>
        <end position="89"/>
    </location>
</feature>
<evidence type="ECO:0000256" key="1">
    <source>
        <dbReference type="SAM" id="Phobius"/>
    </source>
</evidence>
<keyword evidence="1" id="KW-1133">Transmembrane helix</keyword>
<name>A0A150GUD3_GONPE</name>
<accession>A0A150GUD3</accession>
<dbReference type="Proteomes" id="UP000075714">
    <property type="component" value="Unassembled WGS sequence"/>
</dbReference>
<protein>
    <recommendedName>
        <fullName evidence="2">EF-hand domain-containing protein</fullName>
    </recommendedName>
</protein>
<dbReference type="SMART" id="SM00054">
    <property type="entry name" value="EFh"/>
    <property type="match status" value="1"/>
</dbReference>
<dbReference type="Gene3D" id="1.10.238.10">
    <property type="entry name" value="EF-hand"/>
    <property type="match status" value="1"/>
</dbReference>
<evidence type="ECO:0000313" key="3">
    <source>
        <dbReference type="EMBL" id="KXZ53352.1"/>
    </source>
</evidence>
<dbReference type="PROSITE" id="PS50222">
    <property type="entry name" value="EF_HAND_2"/>
    <property type="match status" value="1"/>
</dbReference>
<dbReference type="InterPro" id="IPR018247">
    <property type="entry name" value="EF_Hand_1_Ca_BS"/>
</dbReference>
<keyword evidence="1" id="KW-0472">Membrane</keyword>
<dbReference type="AlphaFoldDB" id="A0A150GUD3"/>
<evidence type="ECO:0000313" key="4">
    <source>
        <dbReference type="Proteomes" id="UP000075714"/>
    </source>
</evidence>
<reference evidence="4" key="1">
    <citation type="journal article" date="2016" name="Nat. Commun.">
        <title>The Gonium pectorale genome demonstrates co-option of cell cycle regulation during the evolution of multicellularity.</title>
        <authorList>
            <person name="Hanschen E.R."/>
            <person name="Marriage T.N."/>
            <person name="Ferris P.J."/>
            <person name="Hamaji T."/>
            <person name="Toyoda A."/>
            <person name="Fujiyama A."/>
            <person name="Neme R."/>
            <person name="Noguchi H."/>
            <person name="Minakuchi Y."/>
            <person name="Suzuki M."/>
            <person name="Kawai-Toyooka H."/>
            <person name="Smith D.R."/>
            <person name="Sparks H."/>
            <person name="Anderson J."/>
            <person name="Bakaric R."/>
            <person name="Luria V."/>
            <person name="Karger A."/>
            <person name="Kirschner M.W."/>
            <person name="Durand P.M."/>
            <person name="Michod R.E."/>
            <person name="Nozaki H."/>
            <person name="Olson B.J."/>
        </authorList>
    </citation>
    <scope>NUCLEOTIDE SEQUENCE [LARGE SCALE GENOMIC DNA]</scope>
    <source>
        <strain evidence="4">NIES-2863</strain>
    </source>
</reference>
<proteinExistence type="predicted"/>
<comment type="caution">
    <text evidence="3">The sequence shown here is derived from an EMBL/GenBank/DDBJ whole genome shotgun (WGS) entry which is preliminary data.</text>
</comment>
<feature type="domain" description="EF-hand" evidence="2">
    <location>
        <begin position="21"/>
        <end position="56"/>
    </location>
</feature>
<dbReference type="EMBL" id="LSYV01000008">
    <property type="protein sequence ID" value="KXZ53352.1"/>
    <property type="molecule type" value="Genomic_DNA"/>
</dbReference>
<sequence>MKASVAIKVVDVLKKAGSGRRQKAGLDQLMAELDKNRDGDVDAEELINLLEGVVEHRRQRKWMWFVIIALSAFALATIAATVGLTYAVLEAMKDTEIHNGIMYVKGSETELVRTGSAEFSVVNGIMVSRSLLNTTTTPVNGTTTAGRRVLASTTSTPAADLPPPQSVLRTAIFKGTPQRFSSRVSVQVLLELEYLYIVGAGAVELGVKVDGVARVPDPSSKLGTVIRIITPAGTYVGDLDDERHWAADV</sequence>
<dbReference type="GO" id="GO:0005509">
    <property type="term" value="F:calcium ion binding"/>
    <property type="evidence" value="ECO:0007669"/>
    <property type="project" value="InterPro"/>
</dbReference>
<organism evidence="3 4">
    <name type="scientific">Gonium pectorale</name>
    <name type="common">Green alga</name>
    <dbReference type="NCBI Taxonomy" id="33097"/>
    <lineage>
        <taxon>Eukaryota</taxon>
        <taxon>Viridiplantae</taxon>
        <taxon>Chlorophyta</taxon>
        <taxon>core chlorophytes</taxon>
        <taxon>Chlorophyceae</taxon>
        <taxon>CS clade</taxon>
        <taxon>Chlamydomonadales</taxon>
        <taxon>Volvocaceae</taxon>
        <taxon>Gonium</taxon>
    </lineage>
</organism>
<dbReference type="InterPro" id="IPR002048">
    <property type="entry name" value="EF_hand_dom"/>
</dbReference>
<keyword evidence="1" id="KW-0812">Transmembrane</keyword>